<dbReference type="EMBL" id="BMQS01000017">
    <property type="protein sequence ID" value="GGU00627.1"/>
    <property type="molecule type" value="Genomic_DNA"/>
</dbReference>
<dbReference type="KEGG" id="sacd:HS1genome_1514"/>
<dbReference type="Proteomes" id="UP000616143">
    <property type="component" value="Unassembled WGS sequence"/>
</dbReference>
<gene>
    <name evidence="2" type="ORF">GCM10007116_17330</name>
    <name evidence="1" type="ORF">HS1genome_1514</name>
</gene>
<evidence type="ECO:0000313" key="1">
    <source>
        <dbReference type="EMBL" id="BBD73125.1"/>
    </source>
</evidence>
<reference evidence="2" key="4">
    <citation type="submission" date="2020-09" db="EMBL/GenBank/DDBJ databases">
        <authorList>
            <person name="Sun Q."/>
            <person name="Ohkuma M."/>
        </authorList>
    </citation>
    <scope>NUCLEOTIDE SEQUENCE</scope>
    <source>
        <strain evidence="2">JCM 31740</strain>
    </source>
</reference>
<keyword evidence="3" id="KW-1185">Reference proteome</keyword>
<dbReference type="AlphaFoldDB" id="A0A348B4M3"/>
<evidence type="ECO:0000313" key="3">
    <source>
        <dbReference type="Proteomes" id="UP000276741"/>
    </source>
</evidence>
<protein>
    <submittedName>
        <fullName evidence="1">Uncharacterized protein</fullName>
    </submittedName>
</protein>
<proteinExistence type="predicted"/>
<reference evidence="3" key="2">
    <citation type="submission" date="2018-04" db="EMBL/GenBank/DDBJ databases">
        <title>Complete genome sequence of Sulfodiicoccus acidiphilus strain HS-1.</title>
        <authorList>
            <person name="Sakai H.D."/>
            <person name="Kurosawa N."/>
        </authorList>
    </citation>
    <scope>NUCLEOTIDE SEQUENCE [LARGE SCALE GENOMIC DNA]</scope>
    <source>
        <strain evidence="3">HS-1</strain>
    </source>
</reference>
<dbReference type="EMBL" id="AP018553">
    <property type="protein sequence ID" value="BBD73125.1"/>
    <property type="molecule type" value="Genomic_DNA"/>
</dbReference>
<dbReference type="InterPro" id="IPR009078">
    <property type="entry name" value="Ferritin-like_SF"/>
</dbReference>
<dbReference type="Proteomes" id="UP000276741">
    <property type="component" value="Chromosome"/>
</dbReference>
<name>A0A348B4M3_9CREN</name>
<organism evidence="1 3">
    <name type="scientific">Sulfodiicoccus acidiphilus</name>
    <dbReference type="NCBI Taxonomy" id="1670455"/>
    <lineage>
        <taxon>Archaea</taxon>
        <taxon>Thermoproteota</taxon>
        <taxon>Thermoprotei</taxon>
        <taxon>Sulfolobales</taxon>
        <taxon>Sulfolobaceae</taxon>
        <taxon>Sulfodiicoccus</taxon>
    </lineage>
</organism>
<accession>A0A348B4M3</accession>
<reference evidence="1" key="3">
    <citation type="journal article" date="2019" name="BMC Res. Notes">
        <title>Complete genome sequence of the Sulfodiicoccus acidiphilus strain HS-1T, the first crenarchaeon that lacks polB3, isolated from an acidic hot spring in Ohwaku-dani, Hakone, Japan.</title>
        <authorList>
            <person name="Sakai H.D."/>
            <person name="Kurosawa N."/>
        </authorList>
    </citation>
    <scope>NUCLEOTIDE SEQUENCE</scope>
    <source>
        <strain evidence="1">HS-1</strain>
    </source>
</reference>
<dbReference type="SUPFAM" id="SSF47240">
    <property type="entry name" value="Ferritin-like"/>
    <property type="match status" value="1"/>
</dbReference>
<sequence>MISGLERRERLAVAYWWAMLSNFDNATPVFAHAVVKASERHLHNAISALLTTITYDENRHNLVCGRSIDSVFPGFPYVKPRDELEERARLNVLWT</sequence>
<reference evidence="2" key="1">
    <citation type="journal article" date="2014" name="Int. J. Syst. Evol. Microbiol.">
        <title>Complete genome sequence of Corynebacterium casei LMG S-19264T (=DSM 44701T), isolated from a smear-ripened cheese.</title>
        <authorList>
            <consortium name="US DOE Joint Genome Institute (JGI-PGF)"/>
            <person name="Walter F."/>
            <person name="Albersmeier A."/>
            <person name="Kalinowski J."/>
            <person name="Ruckert C."/>
        </authorList>
    </citation>
    <scope>NUCLEOTIDE SEQUENCE</scope>
    <source>
        <strain evidence="2">JCM 31740</strain>
    </source>
</reference>
<evidence type="ECO:0000313" key="2">
    <source>
        <dbReference type="EMBL" id="GGU00627.1"/>
    </source>
</evidence>